<dbReference type="PANTHER" id="PTHR47381">
    <property type="entry name" value="ALPHA/BETA-HYDROLASES SUPERFAMILY PROTEIN"/>
    <property type="match status" value="1"/>
</dbReference>
<dbReference type="Gene3D" id="3.40.50.1820">
    <property type="entry name" value="alpha/beta hydrolase"/>
    <property type="match status" value="1"/>
</dbReference>
<keyword evidence="3" id="KW-1185">Reference proteome</keyword>
<protein>
    <submittedName>
        <fullName evidence="2">Alpha/Beta hydrolase protein</fullName>
    </submittedName>
</protein>
<dbReference type="SUPFAM" id="SSF53474">
    <property type="entry name" value="alpha/beta-Hydrolases"/>
    <property type="match status" value="1"/>
</dbReference>
<dbReference type="InterPro" id="IPR029058">
    <property type="entry name" value="AB_hydrolase_fold"/>
</dbReference>
<organism evidence="2 3">
    <name type="scientific">Lactarius akahatsu</name>
    <dbReference type="NCBI Taxonomy" id="416441"/>
    <lineage>
        <taxon>Eukaryota</taxon>
        <taxon>Fungi</taxon>
        <taxon>Dikarya</taxon>
        <taxon>Basidiomycota</taxon>
        <taxon>Agaricomycotina</taxon>
        <taxon>Agaricomycetes</taxon>
        <taxon>Russulales</taxon>
        <taxon>Russulaceae</taxon>
        <taxon>Lactarius</taxon>
    </lineage>
</organism>
<evidence type="ECO:0000259" key="1">
    <source>
        <dbReference type="Pfam" id="PF12697"/>
    </source>
</evidence>
<evidence type="ECO:0000313" key="3">
    <source>
        <dbReference type="Proteomes" id="UP001201163"/>
    </source>
</evidence>
<name>A0AAD4LK11_9AGAM</name>
<dbReference type="Proteomes" id="UP001201163">
    <property type="component" value="Unassembled WGS sequence"/>
</dbReference>
<dbReference type="Pfam" id="PF12697">
    <property type="entry name" value="Abhydrolase_6"/>
    <property type="match status" value="1"/>
</dbReference>
<dbReference type="InterPro" id="IPR000073">
    <property type="entry name" value="AB_hydrolase_1"/>
</dbReference>
<reference evidence="2" key="1">
    <citation type="submission" date="2022-01" db="EMBL/GenBank/DDBJ databases">
        <title>Comparative genomics reveals a dynamic genome evolution in the ectomycorrhizal milk-cap (Lactarius) mushrooms.</title>
        <authorList>
            <consortium name="DOE Joint Genome Institute"/>
            <person name="Lebreton A."/>
            <person name="Tang N."/>
            <person name="Kuo A."/>
            <person name="LaButti K."/>
            <person name="Drula E."/>
            <person name="Barry K."/>
            <person name="Clum A."/>
            <person name="Lipzen A."/>
            <person name="Mousain D."/>
            <person name="Ng V."/>
            <person name="Wang R."/>
            <person name="Wang X."/>
            <person name="Dai Y."/>
            <person name="Henrissat B."/>
            <person name="Grigoriev I.V."/>
            <person name="Guerin-Laguette A."/>
            <person name="Yu F."/>
            <person name="Martin F.M."/>
        </authorList>
    </citation>
    <scope>NUCLEOTIDE SEQUENCE</scope>
    <source>
        <strain evidence="2">QP</strain>
    </source>
</reference>
<evidence type="ECO:0000313" key="2">
    <source>
        <dbReference type="EMBL" id="KAH8994807.1"/>
    </source>
</evidence>
<gene>
    <name evidence="2" type="ORF">EDB92DRAFT_226223</name>
</gene>
<dbReference type="PANTHER" id="PTHR47381:SF3">
    <property type="entry name" value="ALPHA_BETA-HYDROLASES SUPERFAMILY PROTEIN"/>
    <property type="match status" value="1"/>
</dbReference>
<comment type="caution">
    <text evidence="2">The sequence shown here is derived from an EMBL/GenBank/DDBJ whole genome shotgun (WGS) entry which is preliminary data.</text>
</comment>
<accession>A0AAD4LK11</accession>
<sequence>MVTSDVVKETLNVAGLSTNVYTQANLRDKRTSEPVVVLFFLHGRTESADHIDPIARAAFSWAAEKGASSREALRDFIVVTFDQRNHGKRMVDQRGNLGWSKNADQHNERQAVDMYSTSIGALKDVSFLIDVLQSYVFPHDERTIGEWVLAGFSLGGHATWLALRHEPRIRIGIPICGCADIFALLERGADRLGVPRTAPYFPESLRALVRAYNPTAAPPGAFVGKRILVLSGADDTVAPWSASRAFVEALDVGERGRKEIMVLPGKHGCTDEMRDEMFRFFWEEALVTRQENRKCAL</sequence>
<dbReference type="GO" id="GO:0016787">
    <property type="term" value="F:hydrolase activity"/>
    <property type="evidence" value="ECO:0007669"/>
    <property type="project" value="UniProtKB-KW"/>
</dbReference>
<dbReference type="AlphaFoldDB" id="A0AAD4LK11"/>
<feature type="domain" description="AB hydrolase-1" evidence="1">
    <location>
        <begin position="39"/>
        <end position="227"/>
    </location>
</feature>
<dbReference type="EMBL" id="JAKELL010000013">
    <property type="protein sequence ID" value="KAH8994807.1"/>
    <property type="molecule type" value="Genomic_DNA"/>
</dbReference>
<proteinExistence type="predicted"/>
<keyword evidence="2" id="KW-0378">Hydrolase</keyword>